<proteinExistence type="predicted"/>
<dbReference type="AlphaFoldDB" id="A0A3P8JVX0"/>
<dbReference type="RefSeq" id="WP_126194443.1">
    <property type="nucleotide sequence ID" value="NZ_CP085954.1"/>
</dbReference>
<name>A0A3P8JVX0_TSUPA</name>
<reference evidence="1 2" key="1">
    <citation type="submission" date="2018-12" db="EMBL/GenBank/DDBJ databases">
        <authorList>
            <consortium name="Pathogen Informatics"/>
        </authorList>
    </citation>
    <scope>NUCLEOTIDE SEQUENCE [LARGE SCALE GENOMIC DNA]</scope>
    <source>
        <strain evidence="1 2">NCTC10741</strain>
    </source>
</reference>
<protein>
    <submittedName>
        <fullName evidence="1">Uncharacterized protein</fullName>
    </submittedName>
</protein>
<dbReference type="EMBL" id="LR131273">
    <property type="protein sequence ID" value="VDR36994.1"/>
    <property type="molecule type" value="Genomic_DNA"/>
</dbReference>
<sequence length="148" mass="15864">MTVDRAGALRVQMFITGWHTRTAPRVDDEDAVKFVADVWAKALNDRRVSLADALAGVEERAMADPSASAPELAEVIAAGLRVRSRRVNAAIDRRAIGAGSDGAEVYPATALAVVCPECEAPAGELCRIDVDSGRVIYARRPCRSRTES</sequence>
<dbReference type="Proteomes" id="UP000271626">
    <property type="component" value="Chromosome"/>
</dbReference>
<evidence type="ECO:0000313" key="2">
    <source>
        <dbReference type="Proteomes" id="UP000271626"/>
    </source>
</evidence>
<gene>
    <name evidence="1" type="ORF">NCTC10741_00089</name>
</gene>
<evidence type="ECO:0000313" key="1">
    <source>
        <dbReference type="EMBL" id="VDR36994.1"/>
    </source>
</evidence>
<accession>A0A3P8JVX0</accession>
<organism evidence="1 2">
    <name type="scientific">Tsukamurella paurometabola</name>
    <name type="common">Corynebacterium paurometabolum</name>
    <dbReference type="NCBI Taxonomy" id="2061"/>
    <lineage>
        <taxon>Bacteria</taxon>
        <taxon>Bacillati</taxon>
        <taxon>Actinomycetota</taxon>
        <taxon>Actinomycetes</taxon>
        <taxon>Mycobacteriales</taxon>
        <taxon>Tsukamurellaceae</taxon>
        <taxon>Tsukamurella</taxon>
    </lineage>
</organism>